<keyword evidence="4" id="KW-1185">Reference proteome</keyword>
<dbReference type="InterPro" id="IPR036869">
    <property type="entry name" value="J_dom_sf"/>
</dbReference>
<feature type="compositionally biased region" description="Polar residues" evidence="1">
    <location>
        <begin position="123"/>
        <end position="133"/>
    </location>
</feature>
<dbReference type="Proteomes" id="UP000231279">
    <property type="component" value="Unassembled WGS sequence"/>
</dbReference>
<dbReference type="Pfam" id="PF00226">
    <property type="entry name" value="DnaJ"/>
    <property type="match status" value="1"/>
</dbReference>
<dbReference type="PROSITE" id="PS50076">
    <property type="entry name" value="DNAJ_2"/>
    <property type="match status" value="1"/>
</dbReference>
<dbReference type="PANTHER" id="PTHR44137:SF13">
    <property type="entry name" value="CHAPERONE DNAJ-DOMAIN SUPERFAMILY PROTEIN"/>
    <property type="match status" value="1"/>
</dbReference>
<dbReference type="CDD" id="cd06257">
    <property type="entry name" value="DnaJ"/>
    <property type="match status" value="1"/>
</dbReference>
<organism evidence="3 4">
    <name type="scientific">Handroanthus impetiginosus</name>
    <dbReference type="NCBI Taxonomy" id="429701"/>
    <lineage>
        <taxon>Eukaryota</taxon>
        <taxon>Viridiplantae</taxon>
        <taxon>Streptophyta</taxon>
        <taxon>Embryophyta</taxon>
        <taxon>Tracheophyta</taxon>
        <taxon>Spermatophyta</taxon>
        <taxon>Magnoliopsida</taxon>
        <taxon>eudicotyledons</taxon>
        <taxon>Gunneridae</taxon>
        <taxon>Pentapetalae</taxon>
        <taxon>asterids</taxon>
        <taxon>lamiids</taxon>
        <taxon>Lamiales</taxon>
        <taxon>Bignoniaceae</taxon>
        <taxon>Crescentiina</taxon>
        <taxon>Tabebuia alliance</taxon>
        <taxon>Handroanthus</taxon>
    </lineage>
</organism>
<evidence type="ECO:0000256" key="1">
    <source>
        <dbReference type="SAM" id="MobiDB-lite"/>
    </source>
</evidence>
<dbReference type="InterPro" id="IPR001623">
    <property type="entry name" value="DnaJ_domain"/>
</dbReference>
<evidence type="ECO:0000313" key="4">
    <source>
        <dbReference type="Proteomes" id="UP000231279"/>
    </source>
</evidence>
<evidence type="ECO:0000259" key="2">
    <source>
        <dbReference type="PROSITE" id="PS50076"/>
    </source>
</evidence>
<dbReference type="STRING" id="429701.A0A2G9GUV6"/>
<dbReference type="OrthoDB" id="10250354at2759"/>
<reference evidence="4" key="1">
    <citation type="journal article" date="2018" name="Gigascience">
        <title>Genome assembly of the Pink Ipe (Handroanthus impetiginosus, Bignoniaceae), a highly valued, ecologically keystone Neotropical timber forest tree.</title>
        <authorList>
            <person name="Silva-Junior O.B."/>
            <person name="Grattapaglia D."/>
            <person name="Novaes E."/>
            <person name="Collevatti R.G."/>
        </authorList>
    </citation>
    <scope>NUCLEOTIDE SEQUENCE [LARGE SCALE GENOMIC DNA]</scope>
    <source>
        <strain evidence="4">cv. UFG-1</strain>
    </source>
</reference>
<feature type="domain" description="J" evidence="2">
    <location>
        <begin position="43"/>
        <end position="107"/>
    </location>
</feature>
<sequence>MENIAKNEQEKSQLAIEICDLVARAITCAKIHRPFQNKSPFINWYRVLRVDENADVNGVRKQYHKLALQLHPDKNKHSKAEAAFKLVSEAYYCLSDNARRAAFDCQKMTNSCIKCSPTPYTNKSPPKHTTNIKIQEPYQEKSRSNRIQKSKKELQTKLKEQANIIERCLKINARLSRKGPLNASGREEEFPIFNPSDYQHKGYPHFRTINHNKIEELRSLRLRNRCTTNNSPVFQYQSERSSFMSRCASTRDH</sequence>
<gene>
    <name evidence="3" type="ORF">CDL12_18619</name>
</gene>
<comment type="caution">
    <text evidence="3">The sequence shown here is derived from an EMBL/GenBank/DDBJ whole genome shotgun (WGS) entry which is preliminary data.</text>
</comment>
<accession>A0A2G9GUV6</accession>
<dbReference type="Gene3D" id="1.10.287.110">
    <property type="entry name" value="DnaJ domain"/>
    <property type="match status" value="1"/>
</dbReference>
<evidence type="ECO:0000313" key="3">
    <source>
        <dbReference type="EMBL" id="PIN08800.1"/>
    </source>
</evidence>
<dbReference type="EMBL" id="NKXS01003696">
    <property type="protein sequence ID" value="PIN08800.1"/>
    <property type="molecule type" value="Genomic_DNA"/>
</dbReference>
<proteinExistence type="predicted"/>
<name>A0A2G9GUV6_9LAMI</name>
<dbReference type="SUPFAM" id="SSF46565">
    <property type="entry name" value="Chaperone J-domain"/>
    <property type="match status" value="1"/>
</dbReference>
<dbReference type="SMART" id="SM00271">
    <property type="entry name" value="DnaJ"/>
    <property type="match status" value="1"/>
</dbReference>
<dbReference type="PANTHER" id="PTHR44137">
    <property type="entry name" value="BNAC03G44070D PROTEIN"/>
    <property type="match status" value="1"/>
</dbReference>
<dbReference type="PRINTS" id="PR00625">
    <property type="entry name" value="JDOMAIN"/>
</dbReference>
<protein>
    <recommendedName>
        <fullName evidence="2">J domain-containing protein</fullName>
    </recommendedName>
</protein>
<dbReference type="AlphaFoldDB" id="A0A2G9GUV6"/>
<feature type="region of interest" description="Disordered" evidence="1">
    <location>
        <begin position="123"/>
        <end position="147"/>
    </location>
</feature>